<proteinExistence type="predicted"/>
<dbReference type="EMBL" id="JACHIK010000002">
    <property type="protein sequence ID" value="MBB5041498.1"/>
    <property type="molecule type" value="Genomic_DNA"/>
</dbReference>
<sequence>MTGRFFDWNGSAIPFREGETIAAALTGAGILHLGDDSVGSEARYFCGIGACQNCLVRVNGAIREACLTRAVAGLSVACVERRDHD</sequence>
<dbReference type="SUPFAM" id="SSF54292">
    <property type="entry name" value="2Fe-2S ferredoxin-like"/>
    <property type="match status" value="1"/>
</dbReference>
<keyword evidence="1" id="KW-0560">Oxidoreductase</keyword>
<name>A0A7W7YSF4_9HYPH</name>
<gene>
    <name evidence="2" type="ORF">HNQ66_000881</name>
</gene>
<dbReference type="InterPro" id="IPR042204">
    <property type="entry name" value="2Fe-2S-bd_N"/>
</dbReference>
<evidence type="ECO:0000256" key="1">
    <source>
        <dbReference type="ARBA" id="ARBA00023002"/>
    </source>
</evidence>
<dbReference type="Gene3D" id="3.10.20.440">
    <property type="entry name" value="2Fe-2S iron-sulphur cluster binding domain, sarcosine oxidase, alpha subunit, N-terminal domain"/>
    <property type="match status" value="1"/>
</dbReference>
<comment type="caution">
    <text evidence="2">The sequence shown here is derived from an EMBL/GenBank/DDBJ whole genome shotgun (WGS) entry which is preliminary data.</text>
</comment>
<dbReference type="Pfam" id="PF13510">
    <property type="entry name" value="Fer2_4"/>
    <property type="match status" value="1"/>
</dbReference>
<accession>A0A7W7YSF4</accession>
<dbReference type="Proteomes" id="UP000535406">
    <property type="component" value="Unassembled WGS sequence"/>
</dbReference>
<dbReference type="RefSeq" id="WP_184141250.1">
    <property type="nucleotide sequence ID" value="NZ_JACHIK010000002.1"/>
</dbReference>
<dbReference type="InterPro" id="IPR036010">
    <property type="entry name" value="2Fe-2S_ferredoxin-like_sf"/>
</dbReference>
<protein>
    <submittedName>
        <fullName evidence="2">Aerobic-type carbon monoxide dehydrogenase small subunit (CoxS/CutS family)</fullName>
    </submittedName>
</protein>
<dbReference type="GO" id="GO:0016491">
    <property type="term" value="F:oxidoreductase activity"/>
    <property type="evidence" value="ECO:0007669"/>
    <property type="project" value="UniProtKB-KW"/>
</dbReference>
<reference evidence="2 3" key="1">
    <citation type="submission" date="2020-08" db="EMBL/GenBank/DDBJ databases">
        <title>Genomic Encyclopedia of Type Strains, Phase IV (KMG-IV): sequencing the most valuable type-strain genomes for metagenomic binning, comparative biology and taxonomic classification.</title>
        <authorList>
            <person name="Goeker M."/>
        </authorList>
    </citation>
    <scope>NUCLEOTIDE SEQUENCE [LARGE SCALE GENOMIC DNA]</scope>
    <source>
        <strain evidence="2 3">DSM 21319</strain>
    </source>
</reference>
<keyword evidence="3" id="KW-1185">Reference proteome</keyword>
<dbReference type="AlphaFoldDB" id="A0A7W7YSF4"/>
<evidence type="ECO:0000313" key="2">
    <source>
        <dbReference type="EMBL" id="MBB5041498.1"/>
    </source>
</evidence>
<evidence type="ECO:0000313" key="3">
    <source>
        <dbReference type="Proteomes" id="UP000535406"/>
    </source>
</evidence>
<dbReference type="GO" id="GO:0051536">
    <property type="term" value="F:iron-sulfur cluster binding"/>
    <property type="evidence" value="ECO:0007669"/>
    <property type="project" value="InterPro"/>
</dbReference>
<organism evidence="2 3">
    <name type="scientific">Shinella fusca</name>
    <dbReference type="NCBI Taxonomy" id="544480"/>
    <lineage>
        <taxon>Bacteria</taxon>
        <taxon>Pseudomonadati</taxon>
        <taxon>Pseudomonadota</taxon>
        <taxon>Alphaproteobacteria</taxon>
        <taxon>Hyphomicrobiales</taxon>
        <taxon>Rhizobiaceae</taxon>
        <taxon>Shinella</taxon>
    </lineage>
</organism>